<dbReference type="Proteomes" id="UP000199355">
    <property type="component" value="Unassembled WGS sequence"/>
</dbReference>
<dbReference type="OrthoDB" id="5464498at2"/>
<evidence type="ECO:0008006" key="4">
    <source>
        <dbReference type="Google" id="ProtNLM"/>
    </source>
</evidence>
<dbReference type="InterPro" id="IPR059232">
    <property type="entry name" value="Porin_put"/>
</dbReference>
<proteinExistence type="predicted"/>
<sequence>MKRLATLLLAAGLVLGAAGQGRAVDFQVKGSWQFAFDYINGGNFMGKDRRGNHTVGQQWAAVRQQRDEFEAMQRLHLQLHAVASESLSGTVFFEIGEQRWGTASQGGALGADGTLVKVKQSYIDWMVPHTALKLRMGLQGVKLPGFALDSPVFQDDVAGITASWKFNPYVSITGVWMRLYNDNWTGNAAQPQNYMDNFDLFVLSVPLTFEGLKITPWGMGGAMGPNTLLTSNMITDAPGGSKTFTLANHNANQRIDGLQLRDGLYPAAFSSVRPQSTLWSDQYSTMGWGGLTGQWTMLDPFRLSWDFVYGSVNHGRDYLNRQGWYGMLVAEYATEWGLPGLYGWYFSGDDDNPRNGSERMPYLTTTNNLTNSLSTFGYRGNPIIGGGKGILGTNPTGTWGVGARVKDIPSLENLTHTLRVNYFGGTNNTKMASYITGRQAVDNDGRQIYRNNTDFNSFGTYLTTSDTGIEVNLDNKFKATENLTFVGELGYIHLWLDKDVWGKYQNIAGTSLNMKDAWKASLNVIYAF</sequence>
<accession>A0A1G7LEA3</accession>
<name>A0A1G7LEA3_9BACT</name>
<evidence type="ECO:0000313" key="3">
    <source>
        <dbReference type="Proteomes" id="UP000199355"/>
    </source>
</evidence>
<dbReference type="RefSeq" id="WP_092153288.1">
    <property type="nucleotide sequence ID" value="NZ_FNBX01000006.1"/>
</dbReference>
<protein>
    <recommendedName>
        <fullName evidence="4">Porin</fullName>
    </recommendedName>
</protein>
<dbReference type="STRING" id="571438.SAMN05192586_10640"/>
<dbReference type="AlphaFoldDB" id="A0A1G7LEA3"/>
<evidence type="ECO:0000256" key="1">
    <source>
        <dbReference type="SAM" id="SignalP"/>
    </source>
</evidence>
<gene>
    <name evidence="2" type="ORF">SAMN05192586_10640</name>
</gene>
<organism evidence="2 3">
    <name type="scientific">Desulfovibrio legallii</name>
    <dbReference type="NCBI Taxonomy" id="571438"/>
    <lineage>
        <taxon>Bacteria</taxon>
        <taxon>Pseudomonadati</taxon>
        <taxon>Thermodesulfobacteriota</taxon>
        <taxon>Desulfovibrionia</taxon>
        <taxon>Desulfovibrionales</taxon>
        <taxon>Desulfovibrionaceae</taxon>
        <taxon>Desulfovibrio</taxon>
    </lineage>
</organism>
<dbReference type="NCBIfam" id="NF033939">
    <property type="entry name" value="DESULF_POR1"/>
    <property type="match status" value="1"/>
</dbReference>
<dbReference type="EMBL" id="FNBX01000006">
    <property type="protein sequence ID" value="SDF47706.1"/>
    <property type="molecule type" value="Genomic_DNA"/>
</dbReference>
<evidence type="ECO:0000313" key="2">
    <source>
        <dbReference type="EMBL" id="SDF47706.1"/>
    </source>
</evidence>
<keyword evidence="1" id="KW-0732">Signal</keyword>
<keyword evidence="3" id="KW-1185">Reference proteome</keyword>
<feature type="chain" id="PRO_5011455212" description="Porin" evidence="1">
    <location>
        <begin position="24"/>
        <end position="528"/>
    </location>
</feature>
<feature type="signal peptide" evidence="1">
    <location>
        <begin position="1"/>
        <end position="23"/>
    </location>
</feature>
<reference evidence="3" key="1">
    <citation type="submission" date="2016-10" db="EMBL/GenBank/DDBJ databases">
        <authorList>
            <person name="Varghese N."/>
            <person name="Submissions S."/>
        </authorList>
    </citation>
    <scope>NUCLEOTIDE SEQUENCE [LARGE SCALE GENOMIC DNA]</scope>
    <source>
        <strain evidence="3">KHC7</strain>
    </source>
</reference>